<keyword evidence="2" id="KW-1133">Transmembrane helix</keyword>
<feature type="transmembrane region" description="Helical" evidence="2">
    <location>
        <begin position="105"/>
        <end position="127"/>
    </location>
</feature>
<feature type="transmembrane region" description="Helical" evidence="2">
    <location>
        <begin position="304"/>
        <end position="333"/>
    </location>
</feature>
<dbReference type="AlphaFoldDB" id="A0A940YH35"/>
<feature type="transmembrane region" description="Helical" evidence="2">
    <location>
        <begin position="170"/>
        <end position="188"/>
    </location>
</feature>
<reference evidence="3" key="1">
    <citation type="submission" date="2021-04" db="EMBL/GenBank/DDBJ databases">
        <title>The genome sequence of Ideonella sp. 4Y11.</title>
        <authorList>
            <person name="Liu Y."/>
        </authorList>
    </citation>
    <scope>NUCLEOTIDE SEQUENCE</scope>
    <source>
        <strain evidence="3">4Y11</strain>
    </source>
</reference>
<dbReference type="PANTHER" id="PTHR11328">
    <property type="entry name" value="MAJOR FACILITATOR SUPERFAMILY DOMAIN-CONTAINING PROTEIN"/>
    <property type="match status" value="1"/>
</dbReference>
<dbReference type="PANTHER" id="PTHR11328:SF24">
    <property type="entry name" value="MAJOR FACILITATOR SUPERFAMILY (MFS) PROFILE DOMAIN-CONTAINING PROTEIN"/>
    <property type="match status" value="1"/>
</dbReference>
<feature type="transmembrane region" description="Helical" evidence="2">
    <location>
        <begin position="12"/>
        <end position="29"/>
    </location>
</feature>
<keyword evidence="4" id="KW-1185">Reference proteome</keyword>
<evidence type="ECO:0000256" key="2">
    <source>
        <dbReference type="SAM" id="Phobius"/>
    </source>
</evidence>
<feature type="transmembrane region" description="Helical" evidence="2">
    <location>
        <begin position="35"/>
        <end position="56"/>
    </location>
</feature>
<sequence length="417" mass="43279">MNTAADAGAGWRYGLLGAPVAFASVPLYVHLPHHYAQTLGWPLAALGTLLLASRLADALIDPLLGRWVDRLHARSPGHVLAFGAGAALVMALTLWLLFFPPWPAALQWPGAALTLLLACGSASALAIAHQGWGARLGGNALQRGRIVAWREGLGLAGVLAASVTPELAGYGASLALCAVLLALGWLAWTRAPRPLDVAATDAGDWRRPWQQAAFRRLLAVFALNGIASAIPATLVLFYIADRLQAAAPWPGLLLAAYFGAAAAALPLWLRGVARWGLARAWLAGMGLSIVAFIGAAALDAGDAPWFLVVCLAAGAALGADLALPGALLSGVIGRAGDRGQHDGAYVGWWQVVTKLNLALAAGAVLPLLAALGYQPGQRDPAALAWLAAVYALLPCVLKALAALLLWRQWAAHPEDLA</sequence>
<keyword evidence="2" id="KW-0812">Transmembrane</keyword>
<evidence type="ECO:0000313" key="3">
    <source>
        <dbReference type="EMBL" id="MBQ0960108.1"/>
    </source>
</evidence>
<protein>
    <submittedName>
        <fullName evidence="3">MFS transporter</fullName>
    </submittedName>
</protein>
<dbReference type="Pfam" id="PF13347">
    <property type="entry name" value="MFS_2"/>
    <property type="match status" value="1"/>
</dbReference>
<feature type="transmembrane region" description="Helical" evidence="2">
    <location>
        <begin position="217"/>
        <end position="240"/>
    </location>
</feature>
<dbReference type="GO" id="GO:0005886">
    <property type="term" value="C:plasma membrane"/>
    <property type="evidence" value="ECO:0007669"/>
    <property type="project" value="TreeGrafter"/>
</dbReference>
<feature type="transmembrane region" description="Helical" evidence="2">
    <location>
        <begin position="147"/>
        <end position="164"/>
    </location>
</feature>
<feature type="transmembrane region" description="Helical" evidence="2">
    <location>
        <begin position="246"/>
        <end position="268"/>
    </location>
</feature>
<dbReference type="InterPro" id="IPR039672">
    <property type="entry name" value="MFS_2"/>
</dbReference>
<comment type="similarity">
    <text evidence="1">Belongs to the sodium:galactoside symporter (TC 2.A.2) family.</text>
</comment>
<feature type="transmembrane region" description="Helical" evidence="2">
    <location>
        <begin position="77"/>
        <end position="99"/>
    </location>
</feature>
<dbReference type="GO" id="GO:0008643">
    <property type="term" value="P:carbohydrate transport"/>
    <property type="evidence" value="ECO:0007669"/>
    <property type="project" value="InterPro"/>
</dbReference>
<dbReference type="Gene3D" id="1.20.1250.20">
    <property type="entry name" value="MFS general substrate transporter like domains"/>
    <property type="match status" value="2"/>
</dbReference>
<dbReference type="Proteomes" id="UP000678374">
    <property type="component" value="Unassembled WGS sequence"/>
</dbReference>
<proteinExistence type="inferred from homology"/>
<feature type="transmembrane region" description="Helical" evidence="2">
    <location>
        <begin position="280"/>
        <end position="298"/>
    </location>
</feature>
<keyword evidence="2" id="KW-0472">Membrane</keyword>
<feature type="transmembrane region" description="Helical" evidence="2">
    <location>
        <begin position="345"/>
        <end position="371"/>
    </location>
</feature>
<accession>A0A940YH35</accession>
<comment type="caution">
    <text evidence="3">The sequence shown here is derived from an EMBL/GenBank/DDBJ whole genome shotgun (WGS) entry which is preliminary data.</text>
</comment>
<feature type="transmembrane region" description="Helical" evidence="2">
    <location>
        <begin position="383"/>
        <end position="406"/>
    </location>
</feature>
<dbReference type="InterPro" id="IPR036259">
    <property type="entry name" value="MFS_trans_sf"/>
</dbReference>
<dbReference type="EMBL" id="JAGQDE010000012">
    <property type="protein sequence ID" value="MBQ0960108.1"/>
    <property type="molecule type" value="Genomic_DNA"/>
</dbReference>
<gene>
    <name evidence="3" type="ORF">KAK06_14230</name>
</gene>
<dbReference type="GO" id="GO:0015293">
    <property type="term" value="F:symporter activity"/>
    <property type="evidence" value="ECO:0007669"/>
    <property type="project" value="InterPro"/>
</dbReference>
<dbReference type="RefSeq" id="WP_210802781.1">
    <property type="nucleotide sequence ID" value="NZ_JAGQDE010000012.1"/>
</dbReference>
<organism evidence="3 4">
    <name type="scientific">Ideonella aquatica</name>
    <dbReference type="NCBI Taxonomy" id="2824119"/>
    <lineage>
        <taxon>Bacteria</taxon>
        <taxon>Pseudomonadati</taxon>
        <taxon>Pseudomonadota</taxon>
        <taxon>Betaproteobacteria</taxon>
        <taxon>Burkholderiales</taxon>
        <taxon>Sphaerotilaceae</taxon>
        <taxon>Ideonella</taxon>
    </lineage>
</organism>
<dbReference type="SUPFAM" id="SSF103473">
    <property type="entry name" value="MFS general substrate transporter"/>
    <property type="match status" value="1"/>
</dbReference>
<evidence type="ECO:0000313" key="4">
    <source>
        <dbReference type="Proteomes" id="UP000678374"/>
    </source>
</evidence>
<evidence type="ECO:0000256" key="1">
    <source>
        <dbReference type="ARBA" id="ARBA00009617"/>
    </source>
</evidence>
<name>A0A940YH35_9BURK</name>